<comment type="caution">
    <text evidence="9">The sequence shown here is derived from an EMBL/GenBank/DDBJ whole genome shotgun (WGS) entry which is preliminary data.</text>
</comment>
<feature type="domain" description="Leucine zipper with capping helix" evidence="8">
    <location>
        <begin position="152"/>
        <end position="202"/>
    </location>
</feature>
<dbReference type="OrthoDB" id="273345at2759"/>
<comment type="subcellular location">
    <subcellularLocation>
        <location evidence="1 5">Nucleus</location>
    </subcellularLocation>
</comment>
<dbReference type="Pfam" id="PF03962">
    <property type="entry name" value="Mnd1"/>
    <property type="match status" value="1"/>
</dbReference>
<dbReference type="InterPro" id="IPR040453">
    <property type="entry name" value="Mnd1_HTH"/>
</dbReference>
<evidence type="ECO:0000256" key="2">
    <source>
        <dbReference type="ARBA" id="ARBA00005981"/>
    </source>
</evidence>
<dbReference type="GO" id="GO:0007131">
    <property type="term" value="P:reciprocal meiotic recombination"/>
    <property type="evidence" value="ECO:0007669"/>
    <property type="project" value="InterPro"/>
</dbReference>
<keyword evidence="4 5" id="KW-0539">Nucleus</keyword>
<dbReference type="GO" id="GO:0003690">
    <property type="term" value="F:double-stranded DNA binding"/>
    <property type="evidence" value="ECO:0007669"/>
    <property type="project" value="InterPro"/>
</dbReference>
<evidence type="ECO:0000259" key="7">
    <source>
        <dbReference type="Pfam" id="PF03962"/>
    </source>
</evidence>
<dbReference type="AlphaFoldDB" id="A0A1Y1S700"/>
<protein>
    <recommendedName>
        <fullName evidence="5">Meiotic nuclear division protein 1</fullName>
    </recommendedName>
</protein>
<evidence type="ECO:0000256" key="3">
    <source>
        <dbReference type="ARBA" id="ARBA00023054"/>
    </source>
</evidence>
<evidence type="ECO:0000256" key="1">
    <source>
        <dbReference type="ARBA" id="ARBA00004123"/>
    </source>
</evidence>
<organism evidence="9 10">
    <name type="scientific">Enterospora canceri</name>
    <dbReference type="NCBI Taxonomy" id="1081671"/>
    <lineage>
        <taxon>Eukaryota</taxon>
        <taxon>Fungi</taxon>
        <taxon>Fungi incertae sedis</taxon>
        <taxon>Microsporidia</taxon>
        <taxon>Enterocytozoonidae</taxon>
        <taxon>Enterospora</taxon>
    </lineage>
</organism>
<comment type="function">
    <text evidence="5">Required for proper homologous chromosome pairing and efficient cross-over and intragenic recombination during meiosis.</text>
</comment>
<keyword evidence="3 6" id="KW-0175">Coiled coil</keyword>
<feature type="coiled-coil region" evidence="6">
    <location>
        <begin position="77"/>
        <end position="148"/>
    </location>
</feature>
<dbReference type="Proteomes" id="UP000192639">
    <property type="component" value="Unassembled WGS sequence"/>
</dbReference>
<evidence type="ECO:0000256" key="4">
    <source>
        <dbReference type="ARBA" id="ARBA00023242"/>
    </source>
</evidence>
<dbReference type="VEuPathDB" id="MicrosporidiaDB:ECANGB1_1559"/>
<name>A0A1Y1S700_9MICR</name>
<dbReference type="Pfam" id="PF18517">
    <property type="entry name" value="LZ3wCH"/>
    <property type="match status" value="1"/>
</dbReference>
<dbReference type="GO" id="GO:0005634">
    <property type="term" value="C:nucleus"/>
    <property type="evidence" value="ECO:0007669"/>
    <property type="project" value="UniProtKB-SubCell"/>
</dbReference>
<dbReference type="PIRSF" id="PIRSF026991">
    <property type="entry name" value="Mnd1"/>
    <property type="match status" value="1"/>
</dbReference>
<reference evidence="9 10" key="1">
    <citation type="journal article" date="2017" name="Environ. Microbiol.">
        <title>Decay of the glycolytic pathway and adaptation to intranuclear parasitism within Enterocytozoonidae microsporidia.</title>
        <authorList>
            <person name="Wiredu Boakye D."/>
            <person name="Jaroenlak P."/>
            <person name="Prachumwat A."/>
            <person name="Williams T.A."/>
            <person name="Bateman K.S."/>
            <person name="Itsathitphaisarn O."/>
            <person name="Sritunyalucksana K."/>
            <person name="Paszkiewicz K.H."/>
            <person name="Moore K.A."/>
            <person name="Stentiford G.D."/>
            <person name="Williams B.A."/>
        </authorList>
    </citation>
    <scope>NUCLEOTIDE SEQUENCE [LARGE SCALE GENOMIC DNA]</scope>
    <source>
        <strain evidence="9 10">GB1</strain>
    </source>
</reference>
<proteinExistence type="inferred from homology"/>
<feature type="domain" description="Mnd1 HTH" evidence="7">
    <location>
        <begin position="14"/>
        <end position="72"/>
    </location>
</feature>
<dbReference type="EMBL" id="LWDP01000048">
    <property type="protein sequence ID" value="ORD93792.1"/>
    <property type="molecule type" value="Genomic_DNA"/>
</dbReference>
<evidence type="ECO:0000256" key="5">
    <source>
        <dbReference type="PIRNR" id="PIRNR026991"/>
    </source>
</evidence>
<accession>A0A1Y1S700</accession>
<evidence type="ECO:0000256" key="6">
    <source>
        <dbReference type="SAM" id="Coils"/>
    </source>
</evidence>
<evidence type="ECO:0000313" key="9">
    <source>
        <dbReference type="EMBL" id="ORD93792.1"/>
    </source>
</evidence>
<dbReference type="InterPro" id="IPR040661">
    <property type="entry name" value="LZ3wCH"/>
</dbReference>
<evidence type="ECO:0000259" key="8">
    <source>
        <dbReference type="Pfam" id="PF18517"/>
    </source>
</evidence>
<gene>
    <name evidence="9" type="primary">MND1</name>
    <name evidence="9" type="ORF">ECANGB1_1559</name>
</gene>
<evidence type="ECO:0000313" key="10">
    <source>
        <dbReference type="Proteomes" id="UP000192639"/>
    </source>
</evidence>
<comment type="similarity">
    <text evidence="2 5">Belongs to the MND1 family.</text>
</comment>
<dbReference type="InterPro" id="IPR005647">
    <property type="entry name" value="Mnd1"/>
</dbReference>
<sequence>MVKKVSKDEKHQKIVNWFMSSSEVFVLKELEKKIPKYCGISSMILKDLLSELINDNKINCEKAGSSNLYWRFMYQDHHRIQCNTEKLQDELAEMKSQNKEYKIRIEEMKGKREETEERIVLLEKYNKLKKQVTALEETKEKANRLSKKEFIKLRDDVNMFKDSINEVTDDIYTIQGYVCGRLPIERRDFNKNFNISDDMDYVE</sequence>
<keyword evidence="10" id="KW-1185">Reference proteome</keyword>